<dbReference type="Gene3D" id="3.10.50.40">
    <property type="match status" value="2"/>
</dbReference>
<sequence length="315" mass="32109">MPVPRPSLLRAAAVLGTLALLAGCSGTVSGKHGDRSLPGLGVSGAVGTMPGVRIAAPLDVPRTRSEVVVTGNGPAVQIDQLFVLQLSLYDARTGERVLSTYDGRTAPVVAKSSDDTLFPALTDAIVGQRQGSRIVVALTGADAYGAGGVPPEGVRAEDDLVVVADVVSVPPSKALTLANGKVEGPVADAPQVQTVEDLPVGVLFPGGKRPTATRVVPLITGEGPRVRDHSLVTLHFLGQVWGAGAPYADTYFKEPVVVPIGAEGSAAAWDDALVGVRQGSRVLVIGRAGPPSVATGPRVAENEIVAWVVDVLGVS</sequence>
<feature type="domain" description="PPIase FKBP-type" evidence="7">
    <location>
        <begin position="73"/>
        <end position="170"/>
    </location>
</feature>
<feature type="chain" id="PRO_5039013302" description="peptidylprolyl isomerase" evidence="6">
    <location>
        <begin position="23"/>
        <end position="315"/>
    </location>
</feature>
<keyword evidence="4 5" id="KW-0413">Isomerase</keyword>
<dbReference type="EC" id="5.2.1.8" evidence="2 5"/>
<evidence type="ECO:0000256" key="1">
    <source>
        <dbReference type="ARBA" id="ARBA00000971"/>
    </source>
</evidence>
<dbReference type="PROSITE" id="PS51257">
    <property type="entry name" value="PROKAR_LIPOPROTEIN"/>
    <property type="match status" value="1"/>
</dbReference>
<comment type="caution">
    <text evidence="8">The sequence shown here is derived from an EMBL/GenBank/DDBJ whole genome shotgun (WGS) entry which is preliminary data.</text>
</comment>
<dbReference type="InterPro" id="IPR001179">
    <property type="entry name" value="PPIase_FKBP_dom"/>
</dbReference>
<dbReference type="SUPFAM" id="SSF54534">
    <property type="entry name" value="FKBP-like"/>
    <property type="match status" value="2"/>
</dbReference>
<dbReference type="AlphaFoldDB" id="A0A3N0CQK7"/>
<evidence type="ECO:0000256" key="6">
    <source>
        <dbReference type="SAM" id="SignalP"/>
    </source>
</evidence>
<keyword evidence="9" id="KW-1185">Reference proteome</keyword>
<name>A0A3N0CQK7_9ACTN</name>
<dbReference type="GO" id="GO:0003755">
    <property type="term" value="F:peptidyl-prolyl cis-trans isomerase activity"/>
    <property type="evidence" value="ECO:0007669"/>
    <property type="project" value="UniProtKB-KW"/>
</dbReference>
<keyword evidence="3 5" id="KW-0697">Rotamase</keyword>
<gene>
    <name evidence="8" type="ORF">EFK50_01570</name>
</gene>
<reference evidence="8 9" key="1">
    <citation type="submission" date="2018-11" db="EMBL/GenBank/DDBJ databases">
        <authorList>
            <person name="Li F."/>
        </authorList>
    </citation>
    <scope>NUCLEOTIDE SEQUENCE [LARGE SCALE GENOMIC DNA]</scope>
    <source>
        <strain evidence="8 9">Gsoil 097</strain>
    </source>
</reference>
<dbReference type="PROSITE" id="PS50059">
    <property type="entry name" value="FKBP_PPIASE"/>
    <property type="match status" value="1"/>
</dbReference>
<evidence type="ECO:0000256" key="2">
    <source>
        <dbReference type="ARBA" id="ARBA00013194"/>
    </source>
</evidence>
<evidence type="ECO:0000313" key="8">
    <source>
        <dbReference type="EMBL" id="RNL65762.1"/>
    </source>
</evidence>
<protein>
    <recommendedName>
        <fullName evidence="2 5">peptidylprolyl isomerase</fullName>
        <ecNumber evidence="2 5">5.2.1.8</ecNumber>
    </recommendedName>
</protein>
<proteinExistence type="predicted"/>
<accession>A0A3N0CQK7</accession>
<comment type="catalytic activity">
    <reaction evidence="1 5">
        <text>[protein]-peptidylproline (omega=180) = [protein]-peptidylproline (omega=0)</text>
        <dbReference type="Rhea" id="RHEA:16237"/>
        <dbReference type="Rhea" id="RHEA-COMP:10747"/>
        <dbReference type="Rhea" id="RHEA-COMP:10748"/>
        <dbReference type="ChEBI" id="CHEBI:83833"/>
        <dbReference type="ChEBI" id="CHEBI:83834"/>
        <dbReference type="EC" id="5.2.1.8"/>
    </reaction>
</comment>
<keyword evidence="6" id="KW-0732">Signal</keyword>
<feature type="signal peptide" evidence="6">
    <location>
        <begin position="1"/>
        <end position="22"/>
    </location>
</feature>
<evidence type="ECO:0000256" key="5">
    <source>
        <dbReference type="PROSITE-ProRule" id="PRU00277"/>
    </source>
</evidence>
<evidence type="ECO:0000313" key="9">
    <source>
        <dbReference type="Proteomes" id="UP000267128"/>
    </source>
</evidence>
<evidence type="ECO:0000259" key="7">
    <source>
        <dbReference type="PROSITE" id="PS50059"/>
    </source>
</evidence>
<dbReference type="InterPro" id="IPR046357">
    <property type="entry name" value="PPIase_dom_sf"/>
</dbReference>
<organism evidence="8 9">
    <name type="scientific">Nocardioides marmoriginsengisoli</name>
    <dbReference type="NCBI Taxonomy" id="661483"/>
    <lineage>
        <taxon>Bacteria</taxon>
        <taxon>Bacillati</taxon>
        <taxon>Actinomycetota</taxon>
        <taxon>Actinomycetes</taxon>
        <taxon>Propionibacteriales</taxon>
        <taxon>Nocardioidaceae</taxon>
        <taxon>Nocardioides</taxon>
    </lineage>
</organism>
<dbReference type="Proteomes" id="UP000267128">
    <property type="component" value="Unassembled WGS sequence"/>
</dbReference>
<dbReference type="EMBL" id="RJSE01000002">
    <property type="protein sequence ID" value="RNL65762.1"/>
    <property type="molecule type" value="Genomic_DNA"/>
</dbReference>
<evidence type="ECO:0000256" key="3">
    <source>
        <dbReference type="ARBA" id="ARBA00023110"/>
    </source>
</evidence>
<evidence type="ECO:0000256" key="4">
    <source>
        <dbReference type="ARBA" id="ARBA00023235"/>
    </source>
</evidence>